<proteinExistence type="predicted"/>
<keyword evidence="2" id="KW-1185">Reference proteome</keyword>
<comment type="caution">
    <text evidence="1">The sequence shown here is derived from an EMBL/GenBank/DDBJ whole genome shotgun (WGS) entry which is preliminary data.</text>
</comment>
<dbReference type="OrthoDB" id="2288922at2759"/>
<evidence type="ECO:0000313" key="1">
    <source>
        <dbReference type="EMBL" id="RCH92196.1"/>
    </source>
</evidence>
<reference evidence="1 2" key="1">
    <citation type="journal article" date="2018" name="G3 (Bethesda)">
        <title>Phylogenetic and Phylogenomic Definition of Rhizopus Species.</title>
        <authorList>
            <person name="Gryganskyi A.P."/>
            <person name="Golan J."/>
            <person name="Dolatabadi S."/>
            <person name="Mondo S."/>
            <person name="Robb S."/>
            <person name="Idnurm A."/>
            <person name="Muszewska A."/>
            <person name="Steczkiewicz K."/>
            <person name="Masonjones S."/>
            <person name="Liao H.L."/>
            <person name="Gajdeczka M.T."/>
            <person name="Anike F."/>
            <person name="Vuek A."/>
            <person name="Anishchenko I.M."/>
            <person name="Voigt K."/>
            <person name="de Hoog G.S."/>
            <person name="Smith M.E."/>
            <person name="Heitman J."/>
            <person name="Vilgalys R."/>
            <person name="Stajich J.E."/>
        </authorList>
    </citation>
    <scope>NUCLEOTIDE SEQUENCE [LARGE SCALE GENOMIC DNA]</scope>
    <source>
        <strain evidence="1 2">CBS 357.93</strain>
    </source>
</reference>
<gene>
    <name evidence="1" type="ORF">CU097_010372</name>
</gene>
<accession>A0A367JQL6</accession>
<name>A0A367JQL6_RHIAZ</name>
<protein>
    <submittedName>
        <fullName evidence="1">Uncharacterized protein</fullName>
    </submittedName>
</protein>
<evidence type="ECO:0000313" key="2">
    <source>
        <dbReference type="Proteomes" id="UP000252139"/>
    </source>
</evidence>
<dbReference type="STRING" id="86630.A0A367JQL6"/>
<dbReference type="EMBL" id="PJQL01000863">
    <property type="protein sequence ID" value="RCH92196.1"/>
    <property type="molecule type" value="Genomic_DNA"/>
</dbReference>
<dbReference type="AlphaFoldDB" id="A0A367JQL6"/>
<organism evidence="1 2">
    <name type="scientific">Rhizopus azygosporus</name>
    <name type="common">Rhizopus microsporus var. azygosporus</name>
    <dbReference type="NCBI Taxonomy" id="86630"/>
    <lineage>
        <taxon>Eukaryota</taxon>
        <taxon>Fungi</taxon>
        <taxon>Fungi incertae sedis</taxon>
        <taxon>Mucoromycota</taxon>
        <taxon>Mucoromycotina</taxon>
        <taxon>Mucoromycetes</taxon>
        <taxon>Mucorales</taxon>
        <taxon>Mucorineae</taxon>
        <taxon>Rhizopodaceae</taxon>
        <taxon>Rhizopus</taxon>
    </lineage>
</organism>
<sequence>MDMNVSLWVSPASRYADGLGYDMYGEERLVIEASSNQHKERLQYTLDDMAKHVAAFLRPSDLARISLLSVTVDEELKLRFNIVVPKERRNGRRIIKPVLIHSHNARNLCPVVSFLALKDRPKVTVSRPPGTLFVNALDCSLRIADDLPLALEQENGTSSDDGVFFGAEDTIQND</sequence>
<dbReference type="Proteomes" id="UP000252139">
    <property type="component" value="Unassembled WGS sequence"/>
</dbReference>